<gene>
    <name evidence="2" type="ORF">NCTC9695_03907</name>
</gene>
<evidence type="ECO:0000313" key="2">
    <source>
        <dbReference type="EMBL" id="VEB43449.1"/>
    </source>
</evidence>
<dbReference type="EMBL" id="LR134182">
    <property type="protein sequence ID" value="VEB43449.1"/>
    <property type="molecule type" value="Genomic_DNA"/>
</dbReference>
<keyword evidence="1" id="KW-1133">Transmembrane helix</keyword>
<feature type="transmembrane region" description="Helical" evidence="1">
    <location>
        <begin position="29"/>
        <end position="52"/>
    </location>
</feature>
<keyword evidence="1" id="KW-0472">Membrane</keyword>
<name>A0A3S4HJE9_CHRVL</name>
<feature type="transmembrane region" description="Helical" evidence="1">
    <location>
        <begin position="139"/>
        <end position="162"/>
    </location>
</feature>
<dbReference type="AlphaFoldDB" id="A0A3S4HJE9"/>
<accession>A0A3S4HJE9</accession>
<evidence type="ECO:0008006" key="4">
    <source>
        <dbReference type="Google" id="ProtNLM"/>
    </source>
</evidence>
<reference evidence="2 3" key="1">
    <citation type="submission" date="2018-12" db="EMBL/GenBank/DDBJ databases">
        <authorList>
            <consortium name="Pathogen Informatics"/>
        </authorList>
    </citation>
    <scope>NUCLEOTIDE SEQUENCE [LARGE SCALE GENOMIC DNA]</scope>
    <source>
        <strain evidence="2 3">NCTC9695</strain>
    </source>
</reference>
<evidence type="ECO:0000313" key="3">
    <source>
        <dbReference type="Proteomes" id="UP000275777"/>
    </source>
</evidence>
<feature type="transmembrane region" description="Helical" evidence="1">
    <location>
        <begin position="105"/>
        <end position="127"/>
    </location>
</feature>
<organism evidence="2 3">
    <name type="scientific">Chromobacterium violaceum</name>
    <dbReference type="NCBI Taxonomy" id="536"/>
    <lineage>
        <taxon>Bacteria</taxon>
        <taxon>Pseudomonadati</taxon>
        <taxon>Pseudomonadota</taxon>
        <taxon>Betaproteobacteria</taxon>
        <taxon>Neisseriales</taxon>
        <taxon>Chromobacteriaceae</taxon>
        <taxon>Chromobacterium</taxon>
    </lineage>
</organism>
<keyword evidence="1" id="KW-0812">Transmembrane</keyword>
<sequence>MLHLLFWPLQLGCGLLAAAFLYGFLPMLLLPAAALLAWSLLMFAGFGLHGVAKSPARDATTRGMASALAALAAAAALGVSLAGSLGAGWPLPWKTLLDWHVLSALGGWLLGLIMAVAATVVPMFQITPAYPACWMRRAAALWPSALLVSGLGWQLTGSWLAWGRPWPRRWRSPR</sequence>
<dbReference type="Proteomes" id="UP000275777">
    <property type="component" value="Chromosome"/>
</dbReference>
<proteinExistence type="predicted"/>
<protein>
    <recommendedName>
        <fullName evidence="4">NnrS protein</fullName>
    </recommendedName>
</protein>
<evidence type="ECO:0000256" key="1">
    <source>
        <dbReference type="SAM" id="Phobius"/>
    </source>
</evidence>
<feature type="transmembrane region" description="Helical" evidence="1">
    <location>
        <begin position="64"/>
        <end position="85"/>
    </location>
</feature>